<dbReference type="PANTHER" id="PTHR24198:SF165">
    <property type="entry name" value="ANKYRIN REPEAT-CONTAINING PROTEIN-RELATED"/>
    <property type="match status" value="1"/>
</dbReference>
<dbReference type="Pfam" id="PF00023">
    <property type="entry name" value="Ank"/>
    <property type="match status" value="1"/>
</dbReference>
<evidence type="ECO:0000256" key="1">
    <source>
        <dbReference type="ARBA" id="ARBA00022737"/>
    </source>
</evidence>
<sequence>MSDLSALDNGLRELARIIQQYPNADISVCYNSLPAESKEHLSRFAKLCNNTGKPCTRPRREDHRLRSILAIQEVALSMNVQSAIITWRSNINLLHGSSGGIVSANNDNLTSIYWRKVDRSEYNEIEVIRDRVDSLILYHMAVSSKHHTGRSWTNGGLQGFTSQILSLPERDHTFLEKEERIQEWVASGHSYWEWVEYLYNAETQEIRADSSHYREDRLGYIIVLPQSRGILESTYTSRELRKSQRKEAAMHLQLAGIYELARTSGALDVGQRIRDRSLQGQFPILCPEEMLTTQSPPAEYNIDTLTSNEAPYYQDIPDRDSVLAELAFAEGIVIESTFNKSSTLSFQRPYDSPIFMALQNGNTLEVLNLLGTRQASVHDVDPYGLGILFYAAYYCWKGSGSNIAMELCTQLVLFGANTNWEDDIHNCPVETMIDSALASAISTNAFFAPPTHCQRIAQLFNTSPGDLWAEYLHSRGFTPLHNVVLGIDTSQSLEDFLDLSARTGTLELMINQTDFHCRTPLIWAVEFGLVDAVQALLKYGANPRQGIQTERGELPLLHLSLAGPPSQFLNMNFRLIVSLLATANVDINLKDHEGWTPLHVAASWGHGDLWEFLCLPGLDWNALTNDGESVDDLSPDKMFSHHLTLL</sequence>
<dbReference type="PROSITE" id="PS50297">
    <property type="entry name" value="ANK_REP_REGION"/>
    <property type="match status" value="1"/>
</dbReference>
<feature type="repeat" description="ANK" evidence="3">
    <location>
        <begin position="593"/>
        <end position="625"/>
    </location>
</feature>
<dbReference type="HOGENOM" id="CLU_424007_0_0_1"/>
<reference evidence="5" key="1">
    <citation type="journal article" date="2011" name="Genome Biol.">
        <title>Comparative and functional genomics provide insights into the pathogenicity of dermatophytic fungi.</title>
        <authorList>
            <person name="Burmester A."/>
            <person name="Shelest E."/>
            <person name="Gloeckner G."/>
            <person name="Heddergott C."/>
            <person name="Schindler S."/>
            <person name="Staib P."/>
            <person name="Heidel A."/>
            <person name="Felder M."/>
            <person name="Petzold A."/>
            <person name="Szafranski K."/>
            <person name="Feuermann M."/>
            <person name="Pedruzzi I."/>
            <person name="Priebe S."/>
            <person name="Groth M."/>
            <person name="Winkler R."/>
            <person name="Li W."/>
            <person name="Kniemeyer O."/>
            <person name="Schroeckh V."/>
            <person name="Hertweck C."/>
            <person name="Hube B."/>
            <person name="White T.C."/>
            <person name="Platzer M."/>
            <person name="Guthke R."/>
            <person name="Heitman J."/>
            <person name="Woestemeyer J."/>
            <person name="Zipfel P.F."/>
            <person name="Monod M."/>
            <person name="Brakhage A.A."/>
        </authorList>
    </citation>
    <scope>NUCLEOTIDE SEQUENCE [LARGE SCALE GENOMIC DNA]</scope>
    <source>
        <strain evidence="5">HKI 0517</strain>
    </source>
</reference>
<dbReference type="SUPFAM" id="SSF48403">
    <property type="entry name" value="Ankyrin repeat"/>
    <property type="match status" value="1"/>
</dbReference>
<dbReference type="RefSeq" id="XP_003018431.1">
    <property type="nucleotide sequence ID" value="XM_003018385.1"/>
</dbReference>
<keyword evidence="2 3" id="KW-0040">ANK repeat</keyword>
<evidence type="ECO:0000256" key="3">
    <source>
        <dbReference type="PROSITE-ProRule" id="PRU00023"/>
    </source>
</evidence>
<name>D4DK38_TRIVH</name>
<dbReference type="InterPro" id="IPR002110">
    <property type="entry name" value="Ankyrin_rpt"/>
</dbReference>
<dbReference type="GeneID" id="9584360"/>
<dbReference type="Pfam" id="PF13637">
    <property type="entry name" value="Ank_4"/>
    <property type="match status" value="1"/>
</dbReference>
<dbReference type="SMART" id="SM00248">
    <property type="entry name" value="ANK"/>
    <property type="match status" value="4"/>
</dbReference>
<evidence type="ECO:0000313" key="4">
    <source>
        <dbReference type="EMBL" id="EFE37786.1"/>
    </source>
</evidence>
<organism evidence="4 5">
    <name type="scientific">Trichophyton verrucosum (strain HKI 0517)</name>
    <dbReference type="NCBI Taxonomy" id="663202"/>
    <lineage>
        <taxon>Eukaryota</taxon>
        <taxon>Fungi</taxon>
        <taxon>Dikarya</taxon>
        <taxon>Ascomycota</taxon>
        <taxon>Pezizomycotina</taxon>
        <taxon>Eurotiomycetes</taxon>
        <taxon>Eurotiomycetidae</taxon>
        <taxon>Onygenales</taxon>
        <taxon>Arthrodermataceae</taxon>
        <taxon>Trichophyton</taxon>
    </lineage>
</organism>
<dbReference type="InterPro" id="IPR036770">
    <property type="entry name" value="Ankyrin_rpt-contain_sf"/>
</dbReference>
<dbReference type="Gene3D" id="1.25.40.20">
    <property type="entry name" value="Ankyrin repeat-containing domain"/>
    <property type="match status" value="1"/>
</dbReference>
<dbReference type="PANTHER" id="PTHR24198">
    <property type="entry name" value="ANKYRIN REPEAT AND PROTEIN KINASE DOMAIN-CONTAINING PROTEIN"/>
    <property type="match status" value="1"/>
</dbReference>
<dbReference type="AlphaFoldDB" id="D4DK38"/>
<dbReference type="PROSITE" id="PS50088">
    <property type="entry name" value="ANK_REPEAT"/>
    <property type="match status" value="1"/>
</dbReference>
<gene>
    <name evidence="4" type="ORF">TRV_07559</name>
</gene>
<keyword evidence="5" id="KW-1185">Reference proteome</keyword>
<accession>D4DK38</accession>
<evidence type="ECO:0000256" key="2">
    <source>
        <dbReference type="ARBA" id="ARBA00023043"/>
    </source>
</evidence>
<evidence type="ECO:0000313" key="5">
    <source>
        <dbReference type="Proteomes" id="UP000008383"/>
    </source>
</evidence>
<keyword evidence="1" id="KW-0677">Repeat</keyword>
<dbReference type="KEGG" id="tve:TRV_07559"/>
<dbReference type="Proteomes" id="UP000008383">
    <property type="component" value="Unassembled WGS sequence"/>
</dbReference>
<proteinExistence type="predicted"/>
<protein>
    <submittedName>
        <fullName evidence="4">Uncharacterized protein</fullName>
    </submittedName>
</protein>
<dbReference type="EMBL" id="ACYE01000451">
    <property type="protein sequence ID" value="EFE37786.1"/>
    <property type="molecule type" value="Genomic_DNA"/>
</dbReference>
<comment type="caution">
    <text evidence="4">The sequence shown here is derived from an EMBL/GenBank/DDBJ whole genome shotgun (WGS) entry which is preliminary data.</text>
</comment>